<dbReference type="Gene3D" id="3.20.20.70">
    <property type="entry name" value="Aldolase class I"/>
    <property type="match status" value="1"/>
</dbReference>
<name>A0ABV4QH12_9ACTN</name>
<sequence length="294" mass="29951">MHDMQNMHGIHASLVTPFTPSGGVDAKSLDRLAVHCLENGADGLVALGTTGEAPLLSPAEQRTVLEVCRAACDAHGAPLIAGAGTAGTADSIREARERAAFADALLVVVPYYLRPSDEAVLDHFAAVGAAVDVPLVPYNIPYRTGKHLSAETLLAILALDCVAGMKHCAGGIDAGTLTMLASRPGKQVLGGDDAYLYPMLRLGAAGGVTASACLAPSAYAAMLDATRHGPAADALALHNALLPMVDALFGEPAPAVLKACLAELGVIDDPAVRAPLRAPRPESVAAAMAAFTAL</sequence>
<keyword evidence="6" id="KW-1185">Reference proteome</keyword>
<dbReference type="InterPro" id="IPR002220">
    <property type="entry name" value="DapA-like"/>
</dbReference>
<evidence type="ECO:0000313" key="6">
    <source>
        <dbReference type="Proteomes" id="UP001569963"/>
    </source>
</evidence>
<comment type="caution">
    <text evidence="5">The sequence shown here is derived from an EMBL/GenBank/DDBJ whole genome shotgun (WGS) entry which is preliminary data.</text>
</comment>
<evidence type="ECO:0000313" key="5">
    <source>
        <dbReference type="EMBL" id="MFA1542346.1"/>
    </source>
</evidence>
<dbReference type="PROSITE" id="PS00666">
    <property type="entry name" value="DHDPS_2"/>
    <property type="match status" value="1"/>
</dbReference>
<evidence type="ECO:0000256" key="3">
    <source>
        <dbReference type="ARBA" id="ARBA00023270"/>
    </source>
</evidence>
<dbReference type="SUPFAM" id="SSF51569">
    <property type="entry name" value="Aldolase"/>
    <property type="match status" value="1"/>
</dbReference>
<dbReference type="PANTHER" id="PTHR12128">
    <property type="entry name" value="DIHYDRODIPICOLINATE SYNTHASE"/>
    <property type="match status" value="1"/>
</dbReference>
<dbReference type="PRINTS" id="PR00146">
    <property type="entry name" value="DHPICSNTHASE"/>
</dbReference>
<proteinExistence type="inferred from homology"/>
<dbReference type="RefSeq" id="WP_371952507.1">
    <property type="nucleotide sequence ID" value="NZ_JAXCEI010000012.1"/>
</dbReference>
<dbReference type="EMBL" id="JAXCEI010000012">
    <property type="protein sequence ID" value="MFA1542346.1"/>
    <property type="molecule type" value="Genomic_DNA"/>
</dbReference>
<dbReference type="InterPro" id="IPR020625">
    <property type="entry name" value="Schiff_base-form_aldolases_AS"/>
</dbReference>
<dbReference type="PANTHER" id="PTHR12128:SF66">
    <property type="entry name" value="4-HYDROXY-2-OXOGLUTARATE ALDOLASE, MITOCHONDRIAL"/>
    <property type="match status" value="1"/>
</dbReference>
<dbReference type="PIRSF" id="PIRSF001365">
    <property type="entry name" value="DHDPS"/>
    <property type="match status" value="1"/>
</dbReference>
<reference evidence="5 6" key="1">
    <citation type="submission" date="2023-11" db="EMBL/GenBank/DDBJ databases">
        <title>Actinomadura monticuli sp. nov., isolated from volcanic ash.</title>
        <authorList>
            <person name="Lee S.D."/>
            <person name="Yang H."/>
            <person name="Kim I.S."/>
        </authorList>
    </citation>
    <scope>NUCLEOTIDE SEQUENCE [LARGE SCALE GENOMIC DNA]</scope>
    <source>
        <strain evidence="5 6">DLS-62</strain>
    </source>
</reference>
<evidence type="ECO:0000256" key="4">
    <source>
        <dbReference type="PIRNR" id="PIRNR001365"/>
    </source>
</evidence>
<evidence type="ECO:0000256" key="2">
    <source>
        <dbReference type="ARBA" id="ARBA00023239"/>
    </source>
</evidence>
<dbReference type="SMART" id="SM01130">
    <property type="entry name" value="DHDPS"/>
    <property type="match status" value="1"/>
</dbReference>
<organism evidence="5 6">
    <name type="scientific">Actinomadura monticuli</name>
    <dbReference type="NCBI Taxonomy" id="3097367"/>
    <lineage>
        <taxon>Bacteria</taxon>
        <taxon>Bacillati</taxon>
        <taxon>Actinomycetota</taxon>
        <taxon>Actinomycetes</taxon>
        <taxon>Streptosporangiales</taxon>
        <taxon>Thermomonosporaceae</taxon>
        <taxon>Actinomadura</taxon>
    </lineage>
</organism>
<dbReference type="Proteomes" id="UP001569963">
    <property type="component" value="Unassembled WGS sequence"/>
</dbReference>
<comment type="similarity">
    <text evidence="1 4">Belongs to the DapA family.</text>
</comment>
<keyword evidence="2 4" id="KW-0456">Lyase</keyword>
<dbReference type="PROSITE" id="PS00665">
    <property type="entry name" value="DHDPS_1"/>
    <property type="match status" value="1"/>
</dbReference>
<keyword evidence="3" id="KW-0704">Schiff base</keyword>
<dbReference type="InterPro" id="IPR013785">
    <property type="entry name" value="Aldolase_TIM"/>
</dbReference>
<accession>A0ABV4QH12</accession>
<dbReference type="Pfam" id="PF00701">
    <property type="entry name" value="DHDPS"/>
    <property type="match status" value="1"/>
</dbReference>
<evidence type="ECO:0000256" key="1">
    <source>
        <dbReference type="ARBA" id="ARBA00007592"/>
    </source>
</evidence>
<protein>
    <submittedName>
        <fullName evidence="5">Dihydrodipicolinate synthase family protein</fullName>
    </submittedName>
</protein>
<gene>
    <name evidence="5" type="ORF">SM611_25705</name>
</gene>
<dbReference type="InterPro" id="IPR020624">
    <property type="entry name" value="Schiff_base-form_aldolases_CS"/>
</dbReference>